<evidence type="ECO:0000259" key="9">
    <source>
        <dbReference type="Pfam" id="PF08704"/>
    </source>
</evidence>
<dbReference type="Proteomes" id="UP000887565">
    <property type="component" value="Unplaced"/>
</dbReference>
<comment type="subcellular location">
    <subcellularLocation>
        <location evidence="1">Nucleus</location>
    </subcellularLocation>
</comment>
<feature type="domain" description="tRNA (adenine(58)-N(1))-methyltransferase catalytic subunit TRM61 C-terminal" evidence="9">
    <location>
        <begin position="58"/>
        <end position="99"/>
    </location>
</feature>
<dbReference type="InterPro" id="IPR049470">
    <property type="entry name" value="TRM61_C"/>
</dbReference>
<comment type="catalytic activity">
    <reaction evidence="8">
        <text>an adenosine in mRNA + S-adenosyl-L-methionine = an N(1)-methyladenosine in mRNA + S-adenosyl-L-homocysteine + H(+)</text>
        <dbReference type="Rhea" id="RHEA:55392"/>
        <dbReference type="Rhea" id="RHEA-COMP:12414"/>
        <dbReference type="Rhea" id="RHEA-COMP:12415"/>
        <dbReference type="ChEBI" id="CHEBI:15378"/>
        <dbReference type="ChEBI" id="CHEBI:57856"/>
        <dbReference type="ChEBI" id="CHEBI:59789"/>
        <dbReference type="ChEBI" id="CHEBI:74411"/>
        <dbReference type="ChEBI" id="CHEBI:74491"/>
    </reaction>
</comment>
<evidence type="ECO:0000256" key="7">
    <source>
        <dbReference type="ARBA" id="ARBA00023242"/>
    </source>
</evidence>
<dbReference type="Gene3D" id="3.40.50.150">
    <property type="entry name" value="Vaccinia Virus protein VP39"/>
    <property type="match status" value="2"/>
</dbReference>
<dbReference type="PANTHER" id="PTHR12133:SF2">
    <property type="entry name" value="TRNA (ADENINE(58)-N(1))-METHYLTRANSFERASE CATALYTIC SUBUNIT TRMT61A"/>
    <property type="match status" value="1"/>
</dbReference>
<dbReference type="EC" id="2.1.1.220" evidence="2"/>
<dbReference type="Pfam" id="PF14801">
    <property type="entry name" value="TrmI-like_N"/>
    <property type="match status" value="1"/>
</dbReference>
<feature type="domain" description="tRNA (adenine(58)-N(1))-methyltransferase catalytic subunit TRM61 C-terminal" evidence="9">
    <location>
        <begin position="111"/>
        <end position="202"/>
    </location>
</feature>
<evidence type="ECO:0000313" key="11">
    <source>
        <dbReference type="WBParaSite" id="nRc.2.0.1.t24494-RA"/>
    </source>
</evidence>
<evidence type="ECO:0000256" key="8">
    <source>
        <dbReference type="ARBA" id="ARBA00048481"/>
    </source>
</evidence>
<dbReference type="Pfam" id="PF08704">
    <property type="entry name" value="GCD14"/>
    <property type="match status" value="2"/>
</dbReference>
<organism evidence="10 11">
    <name type="scientific">Romanomermis culicivorax</name>
    <name type="common">Nematode worm</name>
    <dbReference type="NCBI Taxonomy" id="13658"/>
    <lineage>
        <taxon>Eukaryota</taxon>
        <taxon>Metazoa</taxon>
        <taxon>Ecdysozoa</taxon>
        <taxon>Nematoda</taxon>
        <taxon>Enoplea</taxon>
        <taxon>Dorylaimia</taxon>
        <taxon>Mermithida</taxon>
        <taxon>Mermithoidea</taxon>
        <taxon>Mermithidae</taxon>
        <taxon>Romanomermis</taxon>
    </lineage>
</organism>
<keyword evidence="6" id="KW-0819">tRNA processing</keyword>
<dbReference type="PROSITE" id="PS51620">
    <property type="entry name" value="SAM_TRM61"/>
    <property type="match status" value="2"/>
</dbReference>
<keyword evidence="10" id="KW-1185">Reference proteome</keyword>
<accession>A0A915JDD9</accession>
<dbReference type="GO" id="GO:0031515">
    <property type="term" value="C:tRNA (m1A) methyltransferase complex"/>
    <property type="evidence" value="ECO:0007669"/>
    <property type="project" value="InterPro"/>
</dbReference>
<dbReference type="Gene3D" id="3.10.330.20">
    <property type="match status" value="1"/>
</dbReference>
<reference evidence="11" key="1">
    <citation type="submission" date="2022-11" db="UniProtKB">
        <authorList>
            <consortium name="WormBaseParasite"/>
        </authorList>
    </citation>
    <scope>IDENTIFICATION</scope>
</reference>
<evidence type="ECO:0000256" key="2">
    <source>
        <dbReference type="ARBA" id="ARBA00012796"/>
    </source>
</evidence>
<dbReference type="WBParaSite" id="nRc.2.0.1.t24494-RA">
    <property type="protein sequence ID" value="nRc.2.0.1.t24494-RA"/>
    <property type="gene ID" value="nRc.2.0.1.g24494"/>
</dbReference>
<evidence type="ECO:0000256" key="3">
    <source>
        <dbReference type="ARBA" id="ARBA00022603"/>
    </source>
</evidence>
<evidence type="ECO:0000256" key="5">
    <source>
        <dbReference type="ARBA" id="ARBA00022691"/>
    </source>
</evidence>
<dbReference type="GO" id="GO:0160107">
    <property type="term" value="F:tRNA (adenine(58)-N1)-methyltransferase activity"/>
    <property type="evidence" value="ECO:0007669"/>
    <property type="project" value="UniProtKB-EC"/>
</dbReference>
<keyword evidence="7" id="KW-0539">Nucleus</keyword>
<evidence type="ECO:0000256" key="4">
    <source>
        <dbReference type="ARBA" id="ARBA00022679"/>
    </source>
</evidence>
<evidence type="ECO:0000256" key="6">
    <source>
        <dbReference type="ARBA" id="ARBA00022694"/>
    </source>
</evidence>
<protein>
    <recommendedName>
        <fullName evidence="2">tRNA (adenine(58)-N(1))-methyltransferase</fullName>
        <ecNumber evidence="2">2.1.1.220</ecNumber>
    </recommendedName>
</protein>
<proteinExistence type="predicted"/>
<keyword evidence="5" id="KW-0949">S-adenosyl-L-methionine</keyword>
<keyword evidence="4" id="KW-0808">Transferase</keyword>
<dbReference type="PANTHER" id="PTHR12133">
    <property type="entry name" value="TRNA (ADENINE(58)-N(1))-METHYLTRANSFERASE"/>
    <property type="match status" value="1"/>
</dbReference>
<name>A0A915JDD9_ROMCU</name>
<dbReference type="AlphaFoldDB" id="A0A915JDD9"/>
<evidence type="ECO:0000256" key="1">
    <source>
        <dbReference type="ARBA" id="ARBA00004123"/>
    </source>
</evidence>
<dbReference type="GO" id="GO:0030488">
    <property type="term" value="P:tRNA methylation"/>
    <property type="evidence" value="ECO:0007669"/>
    <property type="project" value="InterPro"/>
</dbReference>
<evidence type="ECO:0000313" key="10">
    <source>
        <dbReference type="Proteomes" id="UP000887565"/>
    </source>
</evidence>
<sequence>MVSRTIAVGDDVIIYANYKQCYLIKVTEGQTFQSRFGALTHDDLIGRRFGTKVQCSKGYVYVLRSTPELYTSVLRHRTQILYPHDISLILCQLEVKSGRKDLLIYCQPTLVNVCSDGFDPSTFGRADAIFLDLPSPWLVVPYCMKAYRRDKLVRFCSFSPCIEQVQKTCEKLREFNFSEILTVECVPREYKIVDLSAPLQDFGGKGVAARDELIFSTFGDMVESYIRLKTTAHFLALSAEIYRENFQMHGLIDFCTFFPVDVNLCPLCPKNARSKHFWYKFYVFGPRIMRKGITSTRKLNMKKFLPPCLLPLAVDWYGQLFEKFHSLSDI</sequence>
<dbReference type="GO" id="GO:0005634">
    <property type="term" value="C:nucleus"/>
    <property type="evidence" value="ECO:0007669"/>
    <property type="project" value="UniProtKB-SubCell"/>
</dbReference>
<keyword evidence="3" id="KW-0489">Methyltransferase</keyword>
<dbReference type="InterPro" id="IPR029063">
    <property type="entry name" value="SAM-dependent_MTases_sf"/>
</dbReference>
<dbReference type="SUPFAM" id="SSF53335">
    <property type="entry name" value="S-adenosyl-L-methionine-dependent methyltransferases"/>
    <property type="match status" value="2"/>
</dbReference>
<dbReference type="InterPro" id="IPR014816">
    <property type="entry name" value="tRNA_MeTrfase_Gcd14"/>
</dbReference>